<dbReference type="PRINTS" id="PR00455">
    <property type="entry name" value="HTHTETR"/>
</dbReference>
<dbReference type="InterPro" id="IPR023772">
    <property type="entry name" value="DNA-bd_HTH_TetR-type_CS"/>
</dbReference>
<keyword evidence="2 4" id="KW-0238">DNA-binding</keyword>
<evidence type="ECO:0000256" key="3">
    <source>
        <dbReference type="ARBA" id="ARBA00023163"/>
    </source>
</evidence>
<dbReference type="InterPro" id="IPR050109">
    <property type="entry name" value="HTH-type_TetR-like_transc_reg"/>
</dbReference>
<keyword evidence="7" id="KW-1185">Reference proteome</keyword>
<feature type="DNA-binding region" description="H-T-H motif" evidence="4">
    <location>
        <begin position="32"/>
        <end position="51"/>
    </location>
</feature>
<dbReference type="Pfam" id="PF00440">
    <property type="entry name" value="TetR_N"/>
    <property type="match status" value="1"/>
</dbReference>
<reference evidence="6 7" key="1">
    <citation type="submission" date="2023-07" db="EMBL/GenBank/DDBJ databases">
        <title>Genomic Encyclopedia of Type Strains, Phase IV (KMG-IV): sequencing the most valuable type-strain genomes for metagenomic binning, comparative biology and taxonomic classification.</title>
        <authorList>
            <person name="Goeker M."/>
        </authorList>
    </citation>
    <scope>NUCLEOTIDE SEQUENCE [LARGE SCALE GENOMIC DNA]</scope>
    <source>
        <strain evidence="6 7">DSM 4006</strain>
    </source>
</reference>
<comment type="caution">
    <text evidence="6">The sequence shown here is derived from an EMBL/GenBank/DDBJ whole genome shotgun (WGS) entry which is preliminary data.</text>
</comment>
<dbReference type="EMBL" id="JAUSTP010000052">
    <property type="protein sequence ID" value="MDQ0191539.1"/>
    <property type="molecule type" value="Genomic_DNA"/>
</dbReference>
<dbReference type="InterPro" id="IPR009057">
    <property type="entry name" value="Homeodomain-like_sf"/>
</dbReference>
<dbReference type="PROSITE" id="PS50977">
    <property type="entry name" value="HTH_TETR_2"/>
    <property type="match status" value="1"/>
</dbReference>
<sequence>MTVKNVRGRETRTRILEAAAREFASKGFREATTADILAKVGLTQPAFYKHFPNKQAMYDELVKEFRLGFNQLIQGVRLAPELDVKNVSPKIYEAVVKVFTFLGINPNLTKIGLIYDSNADTLKDELAALIAENIRVEQELGYLQSGLSPEIIGQCLVGIIERLTVRYLLTDERSPEELANEVVNLLGPALIIQNPIDESP</sequence>
<dbReference type="RefSeq" id="WP_274455572.1">
    <property type="nucleotide sequence ID" value="NZ_CP067097.1"/>
</dbReference>
<dbReference type="Gene3D" id="1.10.357.10">
    <property type="entry name" value="Tetracycline Repressor, domain 2"/>
    <property type="match status" value="1"/>
</dbReference>
<dbReference type="SUPFAM" id="SSF46689">
    <property type="entry name" value="Homeodomain-like"/>
    <property type="match status" value="1"/>
</dbReference>
<evidence type="ECO:0000313" key="6">
    <source>
        <dbReference type="EMBL" id="MDQ0191539.1"/>
    </source>
</evidence>
<accession>A0ABT9XNC2</accession>
<evidence type="ECO:0000256" key="2">
    <source>
        <dbReference type="ARBA" id="ARBA00023125"/>
    </source>
</evidence>
<organism evidence="6 7">
    <name type="scientific">Alicyclobacillus cycloheptanicus</name>
    <dbReference type="NCBI Taxonomy" id="1457"/>
    <lineage>
        <taxon>Bacteria</taxon>
        <taxon>Bacillati</taxon>
        <taxon>Bacillota</taxon>
        <taxon>Bacilli</taxon>
        <taxon>Bacillales</taxon>
        <taxon>Alicyclobacillaceae</taxon>
        <taxon>Alicyclobacillus</taxon>
    </lineage>
</organism>
<keyword evidence="1" id="KW-0805">Transcription regulation</keyword>
<evidence type="ECO:0000256" key="1">
    <source>
        <dbReference type="ARBA" id="ARBA00023015"/>
    </source>
</evidence>
<dbReference type="Proteomes" id="UP001232973">
    <property type="component" value="Unassembled WGS sequence"/>
</dbReference>
<evidence type="ECO:0000256" key="4">
    <source>
        <dbReference type="PROSITE-ProRule" id="PRU00335"/>
    </source>
</evidence>
<protein>
    <submittedName>
        <fullName evidence="6">AcrR family transcriptional regulator</fullName>
    </submittedName>
</protein>
<name>A0ABT9XNC2_9BACL</name>
<keyword evidence="3" id="KW-0804">Transcription</keyword>
<dbReference type="InterPro" id="IPR001647">
    <property type="entry name" value="HTH_TetR"/>
</dbReference>
<dbReference type="PANTHER" id="PTHR30055">
    <property type="entry name" value="HTH-TYPE TRANSCRIPTIONAL REGULATOR RUTR"/>
    <property type="match status" value="1"/>
</dbReference>
<dbReference type="PROSITE" id="PS01081">
    <property type="entry name" value="HTH_TETR_1"/>
    <property type="match status" value="1"/>
</dbReference>
<evidence type="ECO:0000313" key="7">
    <source>
        <dbReference type="Proteomes" id="UP001232973"/>
    </source>
</evidence>
<dbReference type="PANTHER" id="PTHR30055:SF234">
    <property type="entry name" value="HTH-TYPE TRANSCRIPTIONAL REGULATOR BETI"/>
    <property type="match status" value="1"/>
</dbReference>
<gene>
    <name evidence="6" type="ORF">J2S03_003410</name>
</gene>
<feature type="domain" description="HTH tetR-type" evidence="5">
    <location>
        <begin position="9"/>
        <end position="69"/>
    </location>
</feature>
<evidence type="ECO:0000259" key="5">
    <source>
        <dbReference type="PROSITE" id="PS50977"/>
    </source>
</evidence>
<proteinExistence type="predicted"/>